<dbReference type="EMBL" id="FN649760">
    <property type="protein sequence ID" value="CBJ31112.1"/>
    <property type="molecule type" value="Genomic_DNA"/>
</dbReference>
<name>D7FSH1_ECTSI</name>
<feature type="signal peptide" evidence="2">
    <location>
        <begin position="1"/>
        <end position="25"/>
    </location>
</feature>
<dbReference type="Proteomes" id="UP000002630">
    <property type="component" value="Unassembled WGS sequence"/>
</dbReference>
<sequence>MPSSITSPCWLLLLALLNALARARAFSLGINAIGSVISCRTWYREDAAVTGTIRPGRGSPLHMNQSYKNDAEAEFYAKRLLDLITHNALLTANTYWMELRGNMYIEWLNRYIEERGGVEDVGWHAFFAGMLRAPPEDVVVKKLIKSPRGGSGNNPFLADRKPVEYNETIEPTTIARRLMEIREQVAEQLGSDLQQISAENARLQADYHYESELGPDRAQALRLSSLKPMTDVDPSSGTGNPPRRRSTYKDALELVTAASMRRVKAELRIRGDMVTLDWLDRFSSRELEQRGNALLESLFAGPMVLIKDPLRDRPKVVEPLKVAQEIMQGREVVAEELITVLKGVPQDHLAMTVSLLNEKWESTGDPESGEPDFRES</sequence>
<gene>
    <name evidence="3" type="ORF">Esi_0233_0038</name>
</gene>
<reference evidence="3 4" key="1">
    <citation type="journal article" date="2010" name="Nature">
        <title>The Ectocarpus genome and the independent evolution of multicellularity in brown algae.</title>
        <authorList>
            <person name="Cock J.M."/>
            <person name="Sterck L."/>
            <person name="Rouze P."/>
            <person name="Scornet D."/>
            <person name="Allen A.E."/>
            <person name="Amoutzias G."/>
            <person name="Anthouard V."/>
            <person name="Artiguenave F."/>
            <person name="Aury J.M."/>
            <person name="Badger J.H."/>
            <person name="Beszteri B."/>
            <person name="Billiau K."/>
            <person name="Bonnet E."/>
            <person name="Bothwell J.H."/>
            <person name="Bowler C."/>
            <person name="Boyen C."/>
            <person name="Brownlee C."/>
            <person name="Carrano C.J."/>
            <person name="Charrier B."/>
            <person name="Cho G.Y."/>
            <person name="Coelho S.M."/>
            <person name="Collen J."/>
            <person name="Corre E."/>
            <person name="Da Silva C."/>
            <person name="Delage L."/>
            <person name="Delaroque N."/>
            <person name="Dittami S.M."/>
            <person name="Doulbeau S."/>
            <person name="Elias M."/>
            <person name="Farnham G."/>
            <person name="Gachon C.M."/>
            <person name="Gschloessl B."/>
            <person name="Heesch S."/>
            <person name="Jabbari K."/>
            <person name="Jubin C."/>
            <person name="Kawai H."/>
            <person name="Kimura K."/>
            <person name="Kloareg B."/>
            <person name="Kupper F.C."/>
            <person name="Lang D."/>
            <person name="Le Bail A."/>
            <person name="Leblanc C."/>
            <person name="Lerouge P."/>
            <person name="Lohr M."/>
            <person name="Lopez P.J."/>
            <person name="Martens C."/>
            <person name="Maumus F."/>
            <person name="Michel G."/>
            <person name="Miranda-Saavedra D."/>
            <person name="Morales J."/>
            <person name="Moreau H."/>
            <person name="Motomura T."/>
            <person name="Nagasato C."/>
            <person name="Napoli C.A."/>
            <person name="Nelson D.R."/>
            <person name="Nyvall-Collen P."/>
            <person name="Peters A.F."/>
            <person name="Pommier C."/>
            <person name="Potin P."/>
            <person name="Poulain J."/>
            <person name="Quesneville H."/>
            <person name="Read B."/>
            <person name="Rensing S.A."/>
            <person name="Ritter A."/>
            <person name="Rousvoal S."/>
            <person name="Samanta M."/>
            <person name="Samson G."/>
            <person name="Schroeder D.C."/>
            <person name="Segurens B."/>
            <person name="Strittmatter M."/>
            <person name="Tonon T."/>
            <person name="Tregear J.W."/>
            <person name="Valentin K."/>
            <person name="von Dassow P."/>
            <person name="Yamagishi T."/>
            <person name="Van de Peer Y."/>
            <person name="Wincker P."/>
        </authorList>
    </citation>
    <scope>NUCLEOTIDE SEQUENCE [LARGE SCALE GENOMIC DNA]</scope>
    <source>
        <strain evidence="4">Ec32 / CCAP1310/4</strain>
    </source>
</reference>
<feature type="chain" id="PRO_5003095721" evidence="2">
    <location>
        <begin position="26"/>
        <end position="376"/>
    </location>
</feature>
<dbReference type="InParanoid" id="D7FSH1"/>
<keyword evidence="2" id="KW-0732">Signal</keyword>
<dbReference type="OrthoDB" id="3538at2759"/>
<keyword evidence="4" id="KW-1185">Reference proteome</keyword>
<evidence type="ECO:0000256" key="1">
    <source>
        <dbReference type="SAM" id="MobiDB-lite"/>
    </source>
</evidence>
<evidence type="ECO:0000313" key="3">
    <source>
        <dbReference type="EMBL" id="CBJ31112.1"/>
    </source>
</evidence>
<proteinExistence type="predicted"/>
<evidence type="ECO:0000313" key="4">
    <source>
        <dbReference type="Proteomes" id="UP000002630"/>
    </source>
</evidence>
<accession>D7FSH1</accession>
<dbReference type="AlphaFoldDB" id="D7FSH1"/>
<organism evidence="3 4">
    <name type="scientific">Ectocarpus siliculosus</name>
    <name type="common">Brown alga</name>
    <name type="synonym">Conferva siliculosa</name>
    <dbReference type="NCBI Taxonomy" id="2880"/>
    <lineage>
        <taxon>Eukaryota</taxon>
        <taxon>Sar</taxon>
        <taxon>Stramenopiles</taxon>
        <taxon>Ochrophyta</taxon>
        <taxon>PX clade</taxon>
        <taxon>Phaeophyceae</taxon>
        <taxon>Ectocarpales</taxon>
        <taxon>Ectocarpaceae</taxon>
        <taxon>Ectocarpus</taxon>
    </lineage>
</organism>
<feature type="region of interest" description="Disordered" evidence="1">
    <location>
        <begin position="225"/>
        <end position="245"/>
    </location>
</feature>
<evidence type="ECO:0000256" key="2">
    <source>
        <dbReference type="SAM" id="SignalP"/>
    </source>
</evidence>
<protein>
    <submittedName>
        <fullName evidence="3">Uncharacterized protein</fullName>
    </submittedName>
</protein>